<evidence type="ECO:0000256" key="2">
    <source>
        <dbReference type="ARBA" id="ARBA00022679"/>
    </source>
</evidence>
<dbReference type="InterPro" id="IPR002213">
    <property type="entry name" value="UDP_glucos_trans"/>
</dbReference>
<dbReference type="SUPFAM" id="SSF53756">
    <property type="entry name" value="UDP-Glycosyltransferase/glycogen phosphorylase"/>
    <property type="match status" value="1"/>
</dbReference>
<dbReference type="PANTHER" id="PTHR48046">
    <property type="entry name" value="UDP-GLYCOSYLTRANSFERASE 72E1"/>
    <property type="match status" value="1"/>
</dbReference>
<dbReference type="EnsemblPlants" id="QL04p034340:mrna">
    <property type="protein sequence ID" value="QL04p034340:mrna"/>
    <property type="gene ID" value="QL04p034340"/>
</dbReference>
<dbReference type="OMA" id="HENGMEC"/>
<name>A0A7N2LE38_QUELO</name>
<accession>A0A7N2LE38</accession>
<dbReference type="CDD" id="cd03784">
    <property type="entry name" value="GT1_Gtf-like"/>
    <property type="match status" value="1"/>
</dbReference>
<evidence type="ECO:0000313" key="4">
    <source>
        <dbReference type="Proteomes" id="UP000594261"/>
    </source>
</evidence>
<keyword evidence="4" id="KW-1185">Reference proteome</keyword>
<evidence type="ECO:0000256" key="1">
    <source>
        <dbReference type="ARBA" id="ARBA00022676"/>
    </source>
</evidence>
<dbReference type="AlphaFoldDB" id="A0A7N2LE38"/>
<dbReference type="InParanoid" id="A0A7N2LE38"/>
<protein>
    <recommendedName>
        <fullName evidence="5">Hydroquinone glucosyltransferase</fullName>
    </recommendedName>
</protein>
<dbReference type="GO" id="GO:0008194">
    <property type="term" value="F:UDP-glycosyltransferase activity"/>
    <property type="evidence" value="ECO:0007669"/>
    <property type="project" value="InterPro"/>
</dbReference>
<dbReference type="EMBL" id="LRBV02000004">
    <property type="status" value="NOT_ANNOTATED_CDS"/>
    <property type="molecule type" value="Genomic_DNA"/>
</dbReference>
<reference evidence="3" key="2">
    <citation type="submission" date="2021-01" db="UniProtKB">
        <authorList>
            <consortium name="EnsemblPlants"/>
        </authorList>
    </citation>
    <scope>IDENTIFICATION</scope>
</reference>
<dbReference type="FunFam" id="3.40.50.2000:FF:000054">
    <property type="entry name" value="Glycosyltransferase"/>
    <property type="match status" value="1"/>
</dbReference>
<dbReference type="PANTHER" id="PTHR48046:SF6">
    <property type="entry name" value="GLYCOSYLTRANSFERASE"/>
    <property type="match status" value="1"/>
</dbReference>
<dbReference type="Proteomes" id="UP000594261">
    <property type="component" value="Chromosome 4"/>
</dbReference>
<evidence type="ECO:0000313" key="3">
    <source>
        <dbReference type="EnsemblPlants" id="QL04p034340:mrna"/>
    </source>
</evidence>
<dbReference type="Gene3D" id="3.40.50.2000">
    <property type="entry name" value="Glycogen Phosphorylase B"/>
    <property type="match status" value="3"/>
</dbReference>
<sequence>MEQKPRIAILPSPGMGHLIPFVELAKLLVLHHDFHVTCIIPTFGPPSKAMKEVLEALPTSIDHVFLPPVSLDNLEGVMPGSRIILTMKRSLPSLLDVLKSLVATARLAAFVVDLFGTEALDVAKELNISPYIFFPANAMVLSLLLHLPKLDETVSCEYRDLSEPLKVLGCIPIHGRDLIEPAQDRTSEYYKEIFRIGKQLRLTEGIMVNTFMEFEGSAIKAFEEEVGKISLYPVGPIMQIGSSNQVDRSDCLRWLDNQPRESVLFVCFGSGGTLSYNQMTELTLGLELGGQKFLSVVRSPNESANAGYLNDQSHDKSPLAFLPKGFVERAKGQGLMVPWAKGQGLMVPSWAPQAQVLSHSSTEQKMNAVLLGEDLKVALRPKANEKGLVDREEIAKVVKDLMVGEGGKKVHKHIKDLKIAAEKALSVDGSSTRALSALASQWKNQPSF</sequence>
<proteinExistence type="predicted"/>
<dbReference type="Gramene" id="QL04p034340:mrna">
    <property type="protein sequence ID" value="QL04p034340:mrna"/>
    <property type="gene ID" value="QL04p034340"/>
</dbReference>
<keyword evidence="1" id="KW-0328">Glycosyltransferase</keyword>
<reference evidence="3 4" key="1">
    <citation type="journal article" date="2016" name="G3 (Bethesda)">
        <title>First Draft Assembly and Annotation of the Genome of a California Endemic Oak Quercus lobata Nee (Fagaceae).</title>
        <authorList>
            <person name="Sork V.L."/>
            <person name="Fitz-Gibbon S.T."/>
            <person name="Puiu D."/>
            <person name="Crepeau M."/>
            <person name="Gugger P.F."/>
            <person name="Sherman R."/>
            <person name="Stevens K."/>
            <person name="Langley C.H."/>
            <person name="Pellegrini M."/>
            <person name="Salzberg S.L."/>
        </authorList>
    </citation>
    <scope>NUCLEOTIDE SEQUENCE [LARGE SCALE GENOMIC DNA]</scope>
    <source>
        <strain evidence="3 4">cv. SW786</strain>
    </source>
</reference>
<keyword evidence="2" id="KW-0808">Transferase</keyword>
<evidence type="ECO:0008006" key="5">
    <source>
        <dbReference type="Google" id="ProtNLM"/>
    </source>
</evidence>
<organism evidence="3 4">
    <name type="scientific">Quercus lobata</name>
    <name type="common">Valley oak</name>
    <dbReference type="NCBI Taxonomy" id="97700"/>
    <lineage>
        <taxon>Eukaryota</taxon>
        <taxon>Viridiplantae</taxon>
        <taxon>Streptophyta</taxon>
        <taxon>Embryophyta</taxon>
        <taxon>Tracheophyta</taxon>
        <taxon>Spermatophyta</taxon>
        <taxon>Magnoliopsida</taxon>
        <taxon>eudicotyledons</taxon>
        <taxon>Gunneridae</taxon>
        <taxon>Pentapetalae</taxon>
        <taxon>rosids</taxon>
        <taxon>fabids</taxon>
        <taxon>Fagales</taxon>
        <taxon>Fagaceae</taxon>
        <taxon>Quercus</taxon>
    </lineage>
</organism>